<evidence type="ECO:0000256" key="4">
    <source>
        <dbReference type="ARBA" id="ARBA00022737"/>
    </source>
</evidence>
<dbReference type="AlphaFoldDB" id="A0A2Z7BZF2"/>
<accession>A0A2Z7BZF2</accession>
<comment type="subcellular location">
    <subcellularLocation>
        <location evidence="2">Cytoplasm</location>
    </subcellularLocation>
    <subcellularLocation>
        <location evidence="1">Nucleus</location>
    </subcellularLocation>
</comment>
<keyword evidence="4" id="KW-0677">Repeat</keyword>
<keyword evidence="7" id="KW-1185">Reference proteome</keyword>
<protein>
    <submittedName>
        <fullName evidence="6">Armadillo repeat-containing protein 8</fullName>
    </submittedName>
</protein>
<evidence type="ECO:0000256" key="2">
    <source>
        <dbReference type="ARBA" id="ARBA00004496"/>
    </source>
</evidence>
<dbReference type="PANTHER" id="PTHR15651">
    <property type="entry name" value="ARMADILLO REPEAT-CONTAINING PROTEIN 8"/>
    <property type="match status" value="1"/>
</dbReference>
<evidence type="ECO:0000256" key="5">
    <source>
        <dbReference type="ARBA" id="ARBA00023242"/>
    </source>
</evidence>
<evidence type="ECO:0000313" key="7">
    <source>
        <dbReference type="Proteomes" id="UP000250235"/>
    </source>
</evidence>
<evidence type="ECO:0000256" key="3">
    <source>
        <dbReference type="ARBA" id="ARBA00022490"/>
    </source>
</evidence>
<gene>
    <name evidence="6" type="ORF">F511_12437</name>
</gene>
<dbReference type="OrthoDB" id="5559898at2759"/>
<reference evidence="6 7" key="1">
    <citation type="journal article" date="2015" name="Proc. Natl. Acad. Sci. U.S.A.">
        <title>The resurrection genome of Boea hygrometrica: A blueprint for survival of dehydration.</title>
        <authorList>
            <person name="Xiao L."/>
            <person name="Yang G."/>
            <person name="Zhang L."/>
            <person name="Yang X."/>
            <person name="Zhao S."/>
            <person name="Ji Z."/>
            <person name="Zhou Q."/>
            <person name="Hu M."/>
            <person name="Wang Y."/>
            <person name="Chen M."/>
            <person name="Xu Y."/>
            <person name="Jin H."/>
            <person name="Xiao X."/>
            <person name="Hu G."/>
            <person name="Bao F."/>
            <person name="Hu Y."/>
            <person name="Wan P."/>
            <person name="Li L."/>
            <person name="Deng X."/>
            <person name="Kuang T."/>
            <person name="Xiang C."/>
            <person name="Zhu J.K."/>
            <person name="Oliver M.J."/>
            <person name="He Y."/>
        </authorList>
    </citation>
    <scope>NUCLEOTIDE SEQUENCE [LARGE SCALE GENOMIC DNA]</scope>
    <source>
        <strain evidence="7">cv. XS01</strain>
    </source>
</reference>
<keyword evidence="3" id="KW-0963">Cytoplasm</keyword>
<evidence type="ECO:0000256" key="1">
    <source>
        <dbReference type="ARBA" id="ARBA00004123"/>
    </source>
</evidence>
<dbReference type="PANTHER" id="PTHR15651:SF7">
    <property type="entry name" value="ARMADILLO REPEAT-CONTAINING PROTEIN 8"/>
    <property type="match status" value="1"/>
</dbReference>
<evidence type="ECO:0000313" key="6">
    <source>
        <dbReference type="EMBL" id="KZV40042.1"/>
    </source>
</evidence>
<dbReference type="GO" id="GO:0043161">
    <property type="term" value="P:proteasome-mediated ubiquitin-dependent protein catabolic process"/>
    <property type="evidence" value="ECO:0007669"/>
    <property type="project" value="TreeGrafter"/>
</dbReference>
<dbReference type="GO" id="GO:0005737">
    <property type="term" value="C:cytoplasm"/>
    <property type="evidence" value="ECO:0007669"/>
    <property type="project" value="UniProtKB-SubCell"/>
</dbReference>
<dbReference type="GO" id="GO:0005634">
    <property type="term" value="C:nucleus"/>
    <property type="evidence" value="ECO:0007669"/>
    <property type="project" value="UniProtKB-SubCell"/>
</dbReference>
<name>A0A2Z7BZF2_9LAMI</name>
<keyword evidence="5" id="KW-0539">Nucleus</keyword>
<proteinExistence type="predicted"/>
<feature type="non-terminal residue" evidence="6">
    <location>
        <position position="1"/>
    </location>
</feature>
<sequence length="230" mass="25319">LSDLSSKLECCRDRVLHLKVFDFAIDALLKNIFCSVKNLSAGHFMSEIVVLTLVQILCDSCMSVQIAISNVVVDLKLHKSLFTQSKGVKNRCKEEILLELTTSTLASLISDPEAAVQEQALALSCNLISGTLNSIEYVVGEYISFSWILLLQVLLIAACKFSLVNSRPPQVFLSFLCAACVILHCTGDPSPFPSSHLCALHFNQTPSLHPFLCIFNFMLVVCVEDCCRSV</sequence>
<dbReference type="Proteomes" id="UP000250235">
    <property type="component" value="Unassembled WGS sequence"/>
</dbReference>
<dbReference type="GO" id="GO:0034657">
    <property type="term" value="C:GID complex"/>
    <property type="evidence" value="ECO:0007669"/>
    <property type="project" value="TreeGrafter"/>
</dbReference>
<dbReference type="EMBL" id="KV000740">
    <property type="protein sequence ID" value="KZV40042.1"/>
    <property type="molecule type" value="Genomic_DNA"/>
</dbReference>
<organism evidence="6 7">
    <name type="scientific">Dorcoceras hygrometricum</name>
    <dbReference type="NCBI Taxonomy" id="472368"/>
    <lineage>
        <taxon>Eukaryota</taxon>
        <taxon>Viridiplantae</taxon>
        <taxon>Streptophyta</taxon>
        <taxon>Embryophyta</taxon>
        <taxon>Tracheophyta</taxon>
        <taxon>Spermatophyta</taxon>
        <taxon>Magnoliopsida</taxon>
        <taxon>eudicotyledons</taxon>
        <taxon>Gunneridae</taxon>
        <taxon>Pentapetalae</taxon>
        <taxon>asterids</taxon>
        <taxon>lamiids</taxon>
        <taxon>Lamiales</taxon>
        <taxon>Gesneriaceae</taxon>
        <taxon>Didymocarpoideae</taxon>
        <taxon>Trichosporeae</taxon>
        <taxon>Loxocarpinae</taxon>
        <taxon>Dorcoceras</taxon>
    </lineage>
</organism>
<dbReference type="InterPro" id="IPR038739">
    <property type="entry name" value="ARMC8/Vid28"/>
</dbReference>